<reference evidence="2" key="1">
    <citation type="journal article" date="2020" name="Stud. Mycol.">
        <title>101 Dothideomycetes genomes: a test case for predicting lifestyles and emergence of pathogens.</title>
        <authorList>
            <person name="Haridas S."/>
            <person name="Albert R."/>
            <person name="Binder M."/>
            <person name="Bloem J."/>
            <person name="Labutti K."/>
            <person name="Salamov A."/>
            <person name="Andreopoulos B."/>
            <person name="Baker S."/>
            <person name="Barry K."/>
            <person name="Bills G."/>
            <person name="Bluhm B."/>
            <person name="Cannon C."/>
            <person name="Castanera R."/>
            <person name="Culley D."/>
            <person name="Daum C."/>
            <person name="Ezra D."/>
            <person name="Gonzalez J."/>
            <person name="Henrissat B."/>
            <person name="Kuo A."/>
            <person name="Liang C."/>
            <person name="Lipzen A."/>
            <person name="Lutzoni F."/>
            <person name="Magnuson J."/>
            <person name="Mondo S."/>
            <person name="Nolan M."/>
            <person name="Ohm R."/>
            <person name="Pangilinan J."/>
            <person name="Park H.-J."/>
            <person name="Ramirez L."/>
            <person name="Alfaro M."/>
            <person name="Sun H."/>
            <person name="Tritt A."/>
            <person name="Yoshinaga Y."/>
            <person name="Zwiers L.-H."/>
            <person name="Turgeon B."/>
            <person name="Goodwin S."/>
            <person name="Spatafora J."/>
            <person name="Crous P."/>
            <person name="Grigoriev I."/>
        </authorList>
    </citation>
    <scope>NUCLEOTIDE SEQUENCE</scope>
    <source>
        <strain evidence="2">CBS 183.55</strain>
    </source>
</reference>
<evidence type="ECO:0000313" key="3">
    <source>
        <dbReference type="Proteomes" id="UP000800082"/>
    </source>
</evidence>
<dbReference type="EMBL" id="ML978971">
    <property type="protein sequence ID" value="KAF1927661.1"/>
    <property type="molecule type" value="Genomic_DNA"/>
</dbReference>
<protein>
    <submittedName>
        <fullName evidence="2">Uncharacterized protein</fullName>
    </submittedName>
</protein>
<accession>A0A6A5RH43</accession>
<dbReference type="RefSeq" id="XP_033447913.1">
    <property type="nucleotide sequence ID" value="XM_033592853.1"/>
</dbReference>
<feature type="region of interest" description="Disordered" evidence="1">
    <location>
        <begin position="104"/>
        <end position="123"/>
    </location>
</feature>
<evidence type="ECO:0000313" key="2">
    <source>
        <dbReference type="EMBL" id="KAF1927661.1"/>
    </source>
</evidence>
<name>A0A6A5RH43_9PLEO</name>
<dbReference type="GeneID" id="54350521"/>
<gene>
    <name evidence="2" type="ORF">M421DRAFT_421501</name>
</gene>
<keyword evidence="3" id="KW-1185">Reference proteome</keyword>
<evidence type="ECO:0000256" key="1">
    <source>
        <dbReference type="SAM" id="MobiDB-lite"/>
    </source>
</evidence>
<feature type="compositionally biased region" description="Polar residues" evidence="1">
    <location>
        <begin position="104"/>
        <end position="117"/>
    </location>
</feature>
<dbReference type="AlphaFoldDB" id="A0A6A5RH43"/>
<dbReference type="Proteomes" id="UP000800082">
    <property type="component" value="Unassembled WGS sequence"/>
</dbReference>
<organism evidence="2 3">
    <name type="scientific">Didymella exigua CBS 183.55</name>
    <dbReference type="NCBI Taxonomy" id="1150837"/>
    <lineage>
        <taxon>Eukaryota</taxon>
        <taxon>Fungi</taxon>
        <taxon>Dikarya</taxon>
        <taxon>Ascomycota</taxon>
        <taxon>Pezizomycotina</taxon>
        <taxon>Dothideomycetes</taxon>
        <taxon>Pleosporomycetidae</taxon>
        <taxon>Pleosporales</taxon>
        <taxon>Pleosporineae</taxon>
        <taxon>Didymellaceae</taxon>
        <taxon>Didymella</taxon>
    </lineage>
</organism>
<sequence length="178" mass="19450">MLGPACAGFASLPATLAKLVSGNGNFVRKSCARSQGCEHWCWAGKRSEEEARSTSPIRQEPSACAVVQKHQRPCAFVLRLPRHAPAQAGLNISIGWIKGDCDATSPSGKSGSPASTFQEHHRPGGAPATRLYVASIPEPRRCCILLWAVAQMSRICWVRYWNCVHVEHVQGTEMMVQR</sequence>
<proteinExistence type="predicted"/>